<dbReference type="Pfam" id="PF16201">
    <property type="entry name" value="NopRA1"/>
    <property type="match status" value="1"/>
</dbReference>
<evidence type="ECO:0000259" key="3">
    <source>
        <dbReference type="Pfam" id="PF16201"/>
    </source>
</evidence>
<protein>
    <recommendedName>
        <fullName evidence="7">Nucleolar pre-ribosomal-associated protein 1 C-terminal domain-containing protein</fullName>
    </recommendedName>
</protein>
<dbReference type="Proteomes" id="UP000015241">
    <property type="component" value="Unassembled WGS sequence"/>
</dbReference>
<evidence type="ECO:0000256" key="1">
    <source>
        <dbReference type="SAM" id="Phobius"/>
    </source>
</evidence>
<dbReference type="GO" id="GO:0000466">
    <property type="term" value="P:maturation of 5.8S rRNA from tricistronic rRNA transcript (SSU-rRNA, 5.8S rRNA, LSU-rRNA)"/>
    <property type="evidence" value="ECO:0007669"/>
    <property type="project" value="TreeGrafter"/>
</dbReference>
<evidence type="ECO:0000313" key="6">
    <source>
        <dbReference type="Proteomes" id="UP000015241"/>
    </source>
</evidence>
<feature type="domain" description="URB1 N-terminal" evidence="2">
    <location>
        <begin position="79"/>
        <end position="416"/>
    </location>
</feature>
<gene>
    <name evidence="5" type="ORF">FOMPIDRAFT_50425</name>
</gene>
<dbReference type="InterPro" id="IPR016024">
    <property type="entry name" value="ARM-type_fold"/>
</dbReference>
<sequence>MSTRQASRKEASTKTSYKFTNAADIRRALGAKDEHALAEGLTALRNQLTVKHDEPPLGVSDDRLLLAKAWLETSAGAGDLFAIWEATNSRQTSILIPLVGVLSALLTLLSPYYLYHAPAQPIISNLLLPQWAHRLNTYLSGANNELILVSLKLFHALSCFANGRERKSLFEVFAWEAKSLPKLLHMRRKGQTDDGLDLILRPDIRTLFVVLLLSFVDAATPASVKSAFLEQRRDIFSSVFRGLWQDPYSVVRRVLEVCWMGIWSDPKIKRTLKVHVFNETVLAQLLRVYERDSPEEGVTDRVPADVAHHFLLAICARPGVGICFKDNGWYPRDVASEDSAGTGFEAHAEDSGSKKQSRINNKILANVLKTLKVNEDPRQQELALKILSSCPELVAGYWPAAALTLEPRLSSKWIANIAFFGQVISLPVPVSSFQLQPSAASSSSSTTPQYNPTPPPLSSLTENILPAVNIKVHLSRGLQAASPLVRHCTALALAKCLLKYDAVLRTLLSVERALEEDADGQWTRRRTELEREIRRRVPEFQVVLGFAQKSTEAARTNANAEGEKTDKNPVRGALLAESAQRLLWLYHRCMPALVAEARFDVGKLLLSLQHVLERPTAGASARTDGLDTLRQLHVLRLLNESDQFNWSGKAGGSHSNLYILLKMYAVTQSPAIRSATAALLQHSLSSSLLFQHDPDELVLWLRSLPVTARSADAQAPDGTPLTDERDAVITFLDECAQLCAKTPYRFLDGLRSLSSEGKGEDVDMDGADHGACVVDNETLPSPLLITISEQLTARLRGKHLLPSSALAVITFVRKLVCHLMGKTCQLGWLVNFVGRLQRDAFPLAVFPDHHSITSACQLEAEHLEWYLQRDRPSTSSTKRQSDHVLEERITQLEEAPIRQSRFARQFLASSLVDSYRFAQQPIPVDQVTKLIFTIENLHKPTLRALFEALRPDQHCLWELLDMPSLYQNLQDELTYEVLLTHCGASHIENPAARGILASSLVSKSSSLSDVERGAVLINHRLRVHLDEKEDSRAKDVLFLLAQAIGNAKSKFGSNDCKYLLVHVFDMDMVKRLCEQSLSADLRRGLESLLECVPKESTDTRNITAVFARFWLIRASSDGSTEDEIQTAKLWIPFADANDLLTPLDHFANVPSLGLERVSIVEDILHALARDTSVIQLKPTTIASLHSISPSSKPLEAILGALLHDRMPLCYDGLLPNVEETDMRTLVNESARRWRQSTTRSDSFVAIDEVLQSQRWSDATANIVVSLIYREPSTRGPVLDWLNGDVSALCTTPHLARVLYALVDCGTLATASQDDLTHLIPLYRRVLRALARGKNTEVTGRLCTLYVRTACTMIEQLGPIRGHLLAALQKECKKTGSDAVSVHFIRVVALLSAGGRAGLAEVADELLSKALPWVAQVLSSGETLAPAEVDAFADLSIIVHTAPPRAHLVETVLTVIPQQRLGDAAAISFARALVHATPLKPFVINRLLQSIVQHPQLYALSGQNTRVRDALADLLLVLFRLHPSNTCQPTHVEPLLRLYGGSLSLSDTKILAIFRLFESVRKTSCSTLLSRWSASPTGSSSNALDAILSLDPNRVLKTSLDFPQRRRWDVELWETYGAIYDPVFVILLFSQVLASCPPSSALNWIQLFRTNVVSLLIRAVSAKDELIRSIAMAQVAALHKTLQNVDMQEQPHVLYILNLLKDTLAEAPQENVPRLPTFATLILAHALRAVFYPSNFIYPLTAKFLLQRPKLDTGDVPMLFGMLYSSSEQWKKERGWVVRFLSDAMVGSDEWRVMQRRHTWDLLVSLFQSEERDKALRRGILEVLANITCNARATTSLILKSALLSWIEMQLGGMGAGEPLAWAKILANIVSVVDPAKIEAATSGEWRLTLGRCLHAILTSPACSTSVLPYATDLLLRVVLLTGSPSVDTHRLVLPSVRWLTKMEEDIETLLDPSLSDSDRVQCSSCILPPYSSRGLFDHDRKDAIIEWGECIEQLWRACVSQHDKCPEWDALTHRLLIWNTINSGRTKVGEWARKEVIQCLGSVH</sequence>
<feature type="domain" description="URB1 C-terminal" evidence="3">
    <location>
        <begin position="1653"/>
        <end position="1845"/>
    </location>
</feature>
<dbReference type="InterPro" id="IPR021714">
    <property type="entry name" value="URB1_N"/>
</dbReference>
<dbReference type="eggNOG" id="KOG1791">
    <property type="taxonomic scope" value="Eukaryota"/>
</dbReference>
<evidence type="ECO:0008006" key="7">
    <source>
        <dbReference type="Google" id="ProtNLM"/>
    </source>
</evidence>
<keyword evidence="1" id="KW-1133">Transmembrane helix</keyword>
<evidence type="ECO:0000313" key="5">
    <source>
        <dbReference type="EMBL" id="EPS95224.1"/>
    </source>
</evidence>
<dbReference type="SUPFAM" id="SSF48371">
    <property type="entry name" value="ARM repeat"/>
    <property type="match status" value="1"/>
</dbReference>
<dbReference type="EMBL" id="KE504212">
    <property type="protein sequence ID" value="EPS95224.1"/>
    <property type="molecule type" value="Genomic_DNA"/>
</dbReference>
<dbReference type="FunCoup" id="S8F996">
    <property type="interactions" value="104"/>
</dbReference>
<evidence type="ECO:0000259" key="4">
    <source>
        <dbReference type="Pfam" id="PF26140"/>
    </source>
</evidence>
<dbReference type="Pfam" id="PF11707">
    <property type="entry name" value="Npa1"/>
    <property type="match status" value="1"/>
</dbReference>
<feature type="transmembrane region" description="Helical" evidence="1">
    <location>
        <begin position="94"/>
        <end position="115"/>
    </location>
</feature>
<dbReference type="OrthoDB" id="72892at2759"/>
<reference evidence="5 6" key="1">
    <citation type="journal article" date="2012" name="Science">
        <title>The Paleozoic origin of enzymatic lignin decomposition reconstructed from 31 fungal genomes.</title>
        <authorList>
            <person name="Floudas D."/>
            <person name="Binder M."/>
            <person name="Riley R."/>
            <person name="Barry K."/>
            <person name="Blanchette R.A."/>
            <person name="Henrissat B."/>
            <person name="Martinez A.T."/>
            <person name="Otillar R."/>
            <person name="Spatafora J.W."/>
            <person name="Yadav J.S."/>
            <person name="Aerts A."/>
            <person name="Benoit I."/>
            <person name="Boyd A."/>
            <person name="Carlson A."/>
            <person name="Copeland A."/>
            <person name="Coutinho P.M."/>
            <person name="de Vries R.P."/>
            <person name="Ferreira P."/>
            <person name="Findley K."/>
            <person name="Foster B."/>
            <person name="Gaskell J."/>
            <person name="Glotzer D."/>
            <person name="Gorecki P."/>
            <person name="Heitman J."/>
            <person name="Hesse C."/>
            <person name="Hori C."/>
            <person name="Igarashi K."/>
            <person name="Jurgens J.A."/>
            <person name="Kallen N."/>
            <person name="Kersten P."/>
            <person name="Kohler A."/>
            <person name="Kuees U."/>
            <person name="Kumar T.K.A."/>
            <person name="Kuo A."/>
            <person name="LaButti K."/>
            <person name="Larrondo L.F."/>
            <person name="Lindquist E."/>
            <person name="Ling A."/>
            <person name="Lombard V."/>
            <person name="Lucas S."/>
            <person name="Lundell T."/>
            <person name="Martin R."/>
            <person name="McLaughlin D.J."/>
            <person name="Morgenstern I."/>
            <person name="Morin E."/>
            <person name="Murat C."/>
            <person name="Nagy L.G."/>
            <person name="Nolan M."/>
            <person name="Ohm R.A."/>
            <person name="Patyshakuliyeva A."/>
            <person name="Rokas A."/>
            <person name="Ruiz-Duenas F.J."/>
            <person name="Sabat G."/>
            <person name="Salamov A."/>
            <person name="Samejima M."/>
            <person name="Schmutz J."/>
            <person name="Slot J.C."/>
            <person name="St John F."/>
            <person name="Stenlid J."/>
            <person name="Sun H."/>
            <person name="Sun S."/>
            <person name="Syed K."/>
            <person name="Tsang A."/>
            <person name="Wiebenga A."/>
            <person name="Young D."/>
            <person name="Pisabarro A."/>
            <person name="Eastwood D.C."/>
            <person name="Martin F."/>
            <person name="Cullen D."/>
            <person name="Grigoriev I.V."/>
            <person name="Hibbett D.S."/>
        </authorList>
    </citation>
    <scope>NUCLEOTIDE SEQUENCE</scope>
    <source>
        <strain evidence="6">FP-58527</strain>
    </source>
</reference>
<dbReference type="InterPro" id="IPR059018">
    <property type="entry name" value="HEAT_URB1"/>
</dbReference>
<dbReference type="PANTHER" id="PTHR13500:SF0">
    <property type="entry name" value="NUCLEOLAR PRE-RIBOSOMAL-ASSOCIATED PROTEIN 1"/>
    <property type="match status" value="1"/>
</dbReference>
<dbReference type="PANTHER" id="PTHR13500">
    <property type="entry name" value="NUCLEOLAR PRERIBOSOMAL-ASSOCIATED PROTEIN 1"/>
    <property type="match status" value="1"/>
</dbReference>
<dbReference type="STRING" id="743788.S8F996"/>
<keyword evidence="6" id="KW-1185">Reference proteome</keyword>
<feature type="domain" description="URB1 central HEAT repeat" evidence="4">
    <location>
        <begin position="653"/>
        <end position="799"/>
    </location>
</feature>
<dbReference type="Pfam" id="PF26140">
    <property type="entry name" value="HEAT_URB1"/>
    <property type="match status" value="1"/>
</dbReference>
<dbReference type="InParanoid" id="S8F996"/>
<proteinExistence type="predicted"/>
<organism evidence="5 6">
    <name type="scientific">Fomitopsis schrenkii</name>
    <name type="common">Brown rot fungus</name>
    <dbReference type="NCBI Taxonomy" id="2126942"/>
    <lineage>
        <taxon>Eukaryota</taxon>
        <taxon>Fungi</taxon>
        <taxon>Dikarya</taxon>
        <taxon>Basidiomycota</taxon>
        <taxon>Agaricomycotina</taxon>
        <taxon>Agaricomycetes</taxon>
        <taxon>Polyporales</taxon>
        <taxon>Fomitopsis</taxon>
    </lineage>
</organism>
<dbReference type="GO" id="GO:0000463">
    <property type="term" value="P:maturation of LSU-rRNA from tricistronic rRNA transcript (SSU-rRNA, 5.8S rRNA, LSU-rRNA)"/>
    <property type="evidence" value="ECO:0007669"/>
    <property type="project" value="TreeGrafter"/>
</dbReference>
<dbReference type="GO" id="GO:0005730">
    <property type="term" value="C:nucleolus"/>
    <property type="evidence" value="ECO:0007669"/>
    <property type="project" value="TreeGrafter"/>
</dbReference>
<keyword evidence="1" id="KW-0812">Transmembrane</keyword>
<evidence type="ECO:0000259" key="2">
    <source>
        <dbReference type="Pfam" id="PF11707"/>
    </source>
</evidence>
<dbReference type="InterPro" id="IPR032436">
    <property type="entry name" value="URB1_C"/>
</dbReference>
<dbReference type="HOGENOM" id="CLU_001591_0_0_1"/>
<name>S8F996_FOMSC</name>
<dbReference type="InterPro" id="IPR039844">
    <property type="entry name" value="URB1"/>
</dbReference>
<accession>S8F996</accession>
<keyword evidence="1" id="KW-0472">Membrane</keyword>